<name>A0A812RBM8_SYMPI</name>
<organism evidence="3 4">
    <name type="scientific">Symbiodinium pilosum</name>
    <name type="common">Dinoflagellate</name>
    <dbReference type="NCBI Taxonomy" id="2952"/>
    <lineage>
        <taxon>Eukaryota</taxon>
        <taxon>Sar</taxon>
        <taxon>Alveolata</taxon>
        <taxon>Dinophyceae</taxon>
        <taxon>Suessiales</taxon>
        <taxon>Symbiodiniaceae</taxon>
        <taxon>Symbiodinium</taxon>
    </lineage>
</organism>
<dbReference type="Proteomes" id="UP000649617">
    <property type="component" value="Unassembled WGS sequence"/>
</dbReference>
<evidence type="ECO:0000313" key="4">
    <source>
        <dbReference type="Proteomes" id="UP000649617"/>
    </source>
</evidence>
<protein>
    <submittedName>
        <fullName evidence="3">Wdr35 protein</fullName>
    </submittedName>
</protein>
<gene>
    <name evidence="3" type="primary">Wdr35</name>
    <name evidence="3" type="ORF">SPIL2461_LOCUS10582</name>
</gene>
<dbReference type="PANTHER" id="PTHR13037">
    <property type="entry name" value="FORMIN"/>
    <property type="match status" value="1"/>
</dbReference>
<proteinExistence type="predicted"/>
<dbReference type="OrthoDB" id="445097at2759"/>
<evidence type="ECO:0000313" key="3">
    <source>
        <dbReference type="EMBL" id="CAE7432859.1"/>
    </source>
</evidence>
<reference evidence="3" key="1">
    <citation type="submission" date="2021-02" db="EMBL/GenBank/DDBJ databases">
        <authorList>
            <person name="Dougan E. K."/>
            <person name="Rhodes N."/>
            <person name="Thang M."/>
            <person name="Chan C."/>
        </authorList>
    </citation>
    <scope>NUCLEOTIDE SEQUENCE</scope>
</reference>
<feature type="compositionally biased region" description="Pro residues" evidence="2">
    <location>
        <begin position="609"/>
        <end position="671"/>
    </location>
</feature>
<dbReference type="InterPro" id="IPR011992">
    <property type="entry name" value="EF-hand-dom_pair"/>
</dbReference>
<feature type="region of interest" description="Disordered" evidence="2">
    <location>
        <begin position="609"/>
        <end position="720"/>
    </location>
</feature>
<dbReference type="AlphaFoldDB" id="A0A812RBM8"/>
<evidence type="ECO:0000256" key="2">
    <source>
        <dbReference type="SAM" id="MobiDB-lite"/>
    </source>
</evidence>
<keyword evidence="1" id="KW-0945">Host-virus interaction</keyword>
<dbReference type="EMBL" id="CAJNIZ010019890">
    <property type="protein sequence ID" value="CAE7432859.1"/>
    <property type="molecule type" value="Genomic_DNA"/>
</dbReference>
<comment type="caution">
    <text evidence="3">The sequence shown here is derived from an EMBL/GenBank/DDBJ whole genome shotgun (WGS) entry which is preliminary data.</text>
</comment>
<dbReference type="SUPFAM" id="SSF47473">
    <property type="entry name" value="EF-hand"/>
    <property type="match status" value="1"/>
</dbReference>
<accession>A0A812RBM8</accession>
<sequence length="720" mass="75482">MEASYDARIPKVVADITEGIQEEMLAVMSSHMRNAAAACAEVCAARMRLLQTALSRSLDEARRQQVFAPPLSTGLASSSQDTKRATLVRQIRAKLDSQAETPASFLRARSVAASQGLLSRDEFLACIASLNLGVSHSDILELFAFAVGSTERDTAVLEEITQALEVSSPVAAMPNGTSHHGIGCANGYGTPLSPEAERVVARVRSAVGRSNRPYEEVFRGFCKSGGRGAATMSRADLARVLSTFEPDIDPEVVARLWRLTVPEGAAGLDFSNFCTWFCPGGRALPGLTSIGGNLGESQMLSQLLEKSGGLSRTPSGGLLSPMSASLPNLQLEGLPLSPGARLASTLTPEQLSSDWRQDRPRSAWPTWPALEAGHVQPPLSARLSLLSQEDFPAIACLGRLQNHLASKGLTVNSAFVLYDTHMEQAVSQEGFLSAVEHHGFPLSRLEAEMLFGRLARRKPNQPPSLSFEDFQACMISLPNLLPQAQWGKDLIKSVDKIARSQGTPLENLFKQLGAESVAALDVQAVLSRYSPQPLSAAQWSNLLPLLDKKPDGSVLWPTMLKWAGVDCTSAPAPPVKPVSPAPPGIPVAVAKPTAPAPAATVPAPAAVPPVPARPASSPSPPAPSPPVAAKPLVPVPAQPATSPSPPAPAPPRPLAPTPVPARPSPLPPTPPGIVARSCPVPPLPPPSASSISIGAPPLPPPGAVPPPGPPLPHPPSAWVT</sequence>
<feature type="compositionally biased region" description="Pro residues" evidence="2">
    <location>
        <begin position="696"/>
        <end position="720"/>
    </location>
</feature>
<evidence type="ECO:0000256" key="1">
    <source>
        <dbReference type="ARBA" id="ARBA00022581"/>
    </source>
</evidence>
<dbReference type="PANTHER" id="PTHR13037:SF24">
    <property type="entry name" value="POLYCOMB PROTEIN PCL-RELATED"/>
    <property type="match status" value="1"/>
</dbReference>
<keyword evidence="4" id="KW-1185">Reference proteome</keyword>
<dbReference type="PRINTS" id="PR01217">
    <property type="entry name" value="PRICHEXTENSN"/>
</dbReference>